<dbReference type="CDD" id="cd07067">
    <property type="entry name" value="HP_PGM_like"/>
    <property type="match status" value="1"/>
</dbReference>
<dbReference type="InterPro" id="IPR050275">
    <property type="entry name" value="PGM_Phosphatase"/>
</dbReference>
<dbReference type="PANTHER" id="PTHR48100">
    <property type="entry name" value="BROAD-SPECIFICITY PHOSPHATASE YOR283W-RELATED"/>
    <property type="match status" value="1"/>
</dbReference>
<reference evidence="2 3" key="1">
    <citation type="journal article" date="2015" name="Genome Announc.">
        <title>Draft Genome Sequence of Burkholderia sp. Strain PML1(12), an Ectomycorrhizosphere-Inhabiting Bacterium with Effective Mineral-Weathering Ability.</title>
        <authorList>
            <person name="Uroz S."/>
            <person name="Oger P."/>
        </authorList>
    </citation>
    <scope>NUCLEOTIDE SEQUENCE [LARGE SCALE GENOMIC DNA]</scope>
    <source>
        <strain evidence="3">PML1(12)</strain>
    </source>
</reference>
<comment type="caution">
    <text evidence="2">The sequence shown here is derived from an EMBL/GenBank/DDBJ whole genome shotgun (WGS) entry which is preliminary data.</text>
</comment>
<dbReference type="RefSeq" id="WP_047849191.1">
    <property type="nucleotide sequence ID" value="NZ_AEJF01000143.1"/>
</dbReference>
<dbReference type="Proteomes" id="UP000035963">
    <property type="component" value="Unassembled WGS sequence"/>
</dbReference>
<accession>A0A0J1CTR9</accession>
<evidence type="ECO:0008006" key="4">
    <source>
        <dbReference type="Google" id="ProtNLM"/>
    </source>
</evidence>
<dbReference type="EMBL" id="AEJF01000143">
    <property type="protein sequence ID" value="KLU23706.1"/>
    <property type="molecule type" value="Genomic_DNA"/>
</dbReference>
<dbReference type="GO" id="GO:0005737">
    <property type="term" value="C:cytoplasm"/>
    <property type="evidence" value="ECO:0007669"/>
    <property type="project" value="TreeGrafter"/>
</dbReference>
<evidence type="ECO:0000256" key="1">
    <source>
        <dbReference type="PIRSR" id="PIRSR613078-2"/>
    </source>
</evidence>
<dbReference type="InterPro" id="IPR013078">
    <property type="entry name" value="His_Pase_superF_clade-1"/>
</dbReference>
<name>A0A0J1CTR9_9BURK</name>
<dbReference type="SMART" id="SM00855">
    <property type="entry name" value="PGAM"/>
    <property type="match status" value="1"/>
</dbReference>
<dbReference type="GO" id="GO:0016791">
    <property type="term" value="F:phosphatase activity"/>
    <property type="evidence" value="ECO:0007669"/>
    <property type="project" value="TreeGrafter"/>
</dbReference>
<dbReference type="Pfam" id="PF00300">
    <property type="entry name" value="His_Phos_1"/>
    <property type="match status" value="1"/>
</dbReference>
<feature type="binding site" evidence="1">
    <location>
        <position position="73"/>
    </location>
    <ligand>
        <name>substrate</name>
    </ligand>
</feature>
<protein>
    <recommendedName>
        <fullName evidence="4">Phosphoglycerate mutase</fullName>
    </recommendedName>
</protein>
<dbReference type="Gene3D" id="3.40.50.1240">
    <property type="entry name" value="Phosphoglycerate mutase-like"/>
    <property type="match status" value="1"/>
</dbReference>
<dbReference type="AlphaFoldDB" id="A0A0J1CTR9"/>
<organism evidence="2 3">
    <name type="scientific">Caballeronia mineralivorans PML1(12)</name>
    <dbReference type="NCBI Taxonomy" id="908627"/>
    <lineage>
        <taxon>Bacteria</taxon>
        <taxon>Pseudomonadati</taxon>
        <taxon>Pseudomonadota</taxon>
        <taxon>Betaproteobacteria</taxon>
        <taxon>Burkholderiales</taxon>
        <taxon>Burkholderiaceae</taxon>
        <taxon>Caballeronia</taxon>
    </lineage>
</organism>
<evidence type="ECO:0000313" key="2">
    <source>
        <dbReference type="EMBL" id="KLU23706.1"/>
    </source>
</evidence>
<dbReference type="PATRIC" id="fig|908627.4.peg.5342"/>
<keyword evidence="3" id="KW-1185">Reference proteome</keyword>
<sequence length="194" mass="21558">MSEKNWLSEPSTASKRIIFARHGEYPCNVRGVCNSNPRTSFYLTEKGEAQGRALGERLQDEKIELIVTSEFLRARQTAWLANEVLKVPQVVNRLANENRVGTAFEEKSGDEFQRFIAHAPATTATADGEPFMGLLARVQSLIADLKLSSPETVLVVTHGWPLQAVRVILNEIDVDDAARCVGMPSNCEIVEGWF</sequence>
<dbReference type="InterPro" id="IPR029033">
    <property type="entry name" value="His_PPase_superfam"/>
</dbReference>
<evidence type="ECO:0000313" key="3">
    <source>
        <dbReference type="Proteomes" id="UP000035963"/>
    </source>
</evidence>
<gene>
    <name evidence="2" type="ORF">EOS_23940</name>
</gene>
<feature type="binding site" evidence="1">
    <location>
        <begin position="21"/>
        <end position="28"/>
    </location>
    <ligand>
        <name>substrate</name>
    </ligand>
</feature>
<dbReference type="SUPFAM" id="SSF53254">
    <property type="entry name" value="Phosphoglycerate mutase-like"/>
    <property type="match status" value="1"/>
</dbReference>
<dbReference type="PANTHER" id="PTHR48100:SF1">
    <property type="entry name" value="HISTIDINE PHOSPHATASE FAMILY PROTEIN-RELATED"/>
    <property type="match status" value="1"/>
</dbReference>
<proteinExistence type="predicted"/>